<feature type="region of interest" description="Disordered" evidence="1">
    <location>
        <begin position="354"/>
        <end position="380"/>
    </location>
</feature>
<dbReference type="STRING" id="58117.SAMN05421833_12834"/>
<dbReference type="AlphaFoldDB" id="A0A1N7GE77"/>
<dbReference type="RefSeq" id="WP_076440398.1">
    <property type="nucleotide sequence ID" value="NZ_FTNI01000028.1"/>
</dbReference>
<name>A0A1N7GE77_9ACTN</name>
<accession>A0A1N7GE77</accession>
<dbReference type="OrthoDB" id="9962773at2"/>
<sequence length="432" mass="47849">MTRTRPRVTPWPAVQTLNTRRARQFLLTTFKTSGSSYNEPAFYDLLLKHGYKLAFYARTEDGRRELVCRPYGGPAPRLLPAEPPDVLEASWGKEWKLVATYRGAALFGESGKQQVSALPLQSFLTVHVSGIGEYGLRTRNKTVELIRIGEDGEKTITSLGRLGPDDNPLTLALEAAPGLLTLNPHTAVDITTDSPHALADAVRLGTAPDRDEMIHLAYEDDLDFFDGEEEELVSYFDNLVPLRLRVNGLLHFAAEAGGEWALAPVRADSFPTPVLTRTFLSIGYNYDGGGYSSGSGHETIGEIRPGLNVSWGDFKEEMWDRALTVARGDLAAFAAEHLGQLEFGRRILDSLFGTQGDSSKTSRDEDDGSDEEWDYDFDAPDIGFQPGSEEGLRFLNALLEAYREEPETTARIRALLNTDRRHTATARTRTHA</sequence>
<feature type="compositionally biased region" description="Acidic residues" evidence="1">
    <location>
        <begin position="364"/>
        <end position="379"/>
    </location>
</feature>
<reference evidence="3" key="1">
    <citation type="submission" date="2017-01" db="EMBL/GenBank/DDBJ databases">
        <authorList>
            <person name="Varghese N."/>
            <person name="Submissions S."/>
        </authorList>
    </citation>
    <scope>NUCLEOTIDE SEQUENCE [LARGE SCALE GENOMIC DNA]</scope>
    <source>
        <strain evidence="3">ATCC 12950</strain>
    </source>
</reference>
<proteinExistence type="predicted"/>
<dbReference type="EMBL" id="FTNI01000028">
    <property type="protein sequence ID" value="SIS10850.1"/>
    <property type="molecule type" value="Genomic_DNA"/>
</dbReference>
<organism evidence="2 3">
    <name type="scientific">Microbispora rosea</name>
    <dbReference type="NCBI Taxonomy" id="58117"/>
    <lineage>
        <taxon>Bacteria</taxon>
        <taxon>Bacillati</taxon>
        <taxon>Actinomycetota</taxon>
        <taxon>Actinomycetes</taxon>
        <taxon>Streptosporangiales</taxon>
        <taxon>Streptosporangiaceae</taxon>
        <taxon>Microbispora</taxon>
    </lineage>
</organism>
<evidence type="ECO:0000313" key="3">
    <source>
        <dbReference type="Proteomes" id="UP000186096"/>
    </source>
</evidence>
<gene>
    <name evidence="2" type="ORF">SAMN05421833_12834</name>
</gene>
<evidence type="ECO:0000256" key="1">
    <source>
        <dbReference type="SAM" id="MobiDB-lite"/>
    </source>
</evidence>
<protein>
    <submittedName>
        <fullName evidence="2">Uncharacterized protein</fullName>
    </submittedName>
</protein>
<keyword evidence="3" id="KW-1185">Reference proteome</keyword>
<evidence type="ECO:0000313" key="2">
    <source>
        <dbReference type="EMBL" id="SIS10850.1"/>
    </source>
</evidence>
<dbReference type="Proteomes" id="UP000186096">
    <property type="component" value="Unassembled WGS sequence"/>
</dbReference>